<evidence type="ECO:0000256" key="3">
    <source>
        <dbReference type="ARBA" id="ARBA00004906"/>
    </source>
</evidence>
<evidence type="ECO:0000259" key="12">
    <source>
        <dbReference type="PROSITE" id="PS50089"/>
    </source>
</evidence>
<dbReference type="InterPro" id="IPR045103">
    <property type="entry name" value="RNF5/RNF185-like"/>
</dbReference>
<keyword evidence="6 10" id="KW-0863">Zinc-finger</keyword>
<keyword evidence="8 11" id="KW-0862">Zinc</keyword>
<keyword evidence="11" id="KW-1133">Transmembrane helix</keyword>
<evidence type="ECO:0000256" key="8">
    <source>
        <dbReference type="ARBA" id="ARBA00022833"/>
    </source>
</evidence>
<feature type="transmembrane region" description="Helical" evidence="11">
    <location>
        <begin position="240"/>
        <end position="258"/>
    </location>
</feature>
<feature type="domain" description="RING-type" evidence="12">
    <location>
        <begin position="46"/>
        <end position="95"/>
    </location>
</feature>
<accession>A0AAN9FEM2</accession>
<dbReference type="PANTHER" id="PTHR12313">
    <property type="entry name" value="E3 UBIQUITIN-PROTEIN LIGASE RNF5-RELATED"/>
    <property type="match status" value="1"/>
</dbReference>
<dbReference type="GO" id="GO:0006511">
    <property type="term" value="P:ubiquitin-dependent protein catabolic process"/>
    <property type="evidence" value="ECO:0007669"/>
    <property type="project" value="UniProtKB-UniRule"/>
</dbReference>
<dbReference type="PROSITE" id="PS50089">
    <property type="entry name" value="ZF_RING_2"/>
    <property type="match status" value="1"/>
</dbReference>
<evidence type="ECO:0000313" key="14">
    <source>
        <dbReference type="Proteomes" id="UP001359559"/>
    </source>
</evidence>
<evidence type="ECO:0000256" key="6">
    <source>
        <dbReference type="ARBA" id="ARBA00022771"/>
    </source>
</evidence>
<dbReference type="InterPro" id="IPR013083">
    <property type="entry name" value="Znf_RING/FYVE/PHD"/>
</dbReference>
<dbReference type="PROSITE" id="PS00518">
    <property type="entry name" value="ZF_RING_1"/>
    <property type="match status" value="1"/>
</dbReference>
<reference evidence="13 14" key="1">
    <citation type="submission" date="2024-01" db="EMBL/GenBank/DDBJ databases">
        <title>The genomes of 5 underutilized Papilionoideae crops provide insights into root nodulation and disease resistance.</title>
        <authorList>
            <person name="Yuan L."/>
        </authorList>
    </citation>
    <scope>NUCLEOTIDE SEQUENCE [LARGE SCALE GENOMIC DNA]</scope>
    <source>
        <strain evidence="13">LY-2023</strain>
        <tissue evidence="13">Leaf</tissue>
    </source>
</reference>
<dbReference type="InterPro" id="IPR001841">
    <property type="entry name" value="Znf_RING"/>
</dbReference>
<comment type="subcellular location">
    <subcellularLocation>
        <location evidence="2">Endomembrane system</location>
    </subcellularLocation>
    <subcellularLocation>
        <location evidence="11">Endoplasmic reticulum membrane</location>
        <topology evidence="11">Single-pass type IV membrane protein</topology>
    </subcellularLocation>
</comment>
<dbReference type="EC" id="2.3.2.27" evidence="11"/>
<dbReference type="AlphaFoldDB" id="A0AAN9FEM2"/>
<dbReference type="SMART" id="SM00184">
    <property type="entry name" value="RING"/>
    <property type="match status" value="1"/>
</dbReference>
<evidence type="ECO:0000256" key="7">
    <source>
        <dbReference type="ARBA" id="ARBA00022786"/>
    </source>
</evidence>
<evidence type="ECO:0000256" key="4">
    <source>
        <dbReference type="ARBA" id="ARBA00022679"/>
    </source>
</evidence>
<gene>
    <name evidence="13" type="ORF">RJT34_28911</name>
</gene>
<proteinExistence type="predicted"/>
<comment type="function">
    <text evidence="11">E3 ubiquitin-protein ligase.</text>
</comment>
<keyword evidence="14" id="KW-1185">Reference proteome</keyword>
<dbReference type="SUPFAM" id="SSF57850">
    <property type="entry name" value="RING/U-box"/>
    <property type="match status" value="1"/>
</dbReference>
<dbReference type="GO" id="GO:0005789">
    <property type="term" value="C:endoplasmic reticulum membrane"/>
    <property type="evidence" value="ECO:0007669"/>
    <property type="project" value="UniProtKB-SubCell"/>
</dbReference>
<keyword evidence="4 11" id="KW-0808">Transferase</keyword>
<evidence type="ECO:0000256" key="9">
    <source>
        <dbReference type="ARBA" id="ARBA00023136"/>
    </source>
</evidence>
<dbReference type="Pfam" id="PF00097">
    <property type="entry name" value="zf-C3HC4"/>
    <property type="match status" value="1"/>
</dbReference>
<evidence type="ECO:0000256" key="10">
    <source>
        <dbReference type="PROSITE-ProRule" id="PRU00175"/>
    </source>
</evidence>
<dbReference type="GO" id="GO:0061630">
    <property type="term" value="F:ubiquitin protein ligase activity"/>
    <property type="evidence" value="ECO:0007669"/>
    <property type="project" value="UniProtKB-UniRule"/>
</dbReference>
<dbReference type="EMBL" id="JAYKXN010000007">
    <property type="protein sequence ID" value="KAK7272370.1"/>
    <property type="molecule type" value="Genomic_DNA"/>
</dbReference>
<dbReference type="GO" id="GO:0008270">
    <property type="term" value="F:zinc ion binding"/>
    <property type="evidence" value="ECO:0007669"/>
    <property type="project" value="UniProtKB-KW"/>
</dbReference>
<organism evidence="13 14">
    <name type="scientific">Clitoria ternatea</name>
    <name type="common">Butterfly pea</name>
    <dbReference type="NCBI Taxonomy" id="43366"/>
    <lineage>
        <taxon>Eukaryota</taxon>
        <taxon>Viridiplantae</taxon>
        <taxon>Streptophyta</taxon>
        <taxon>Embryophyta</taxon>
        <taxon>Tracheophyta</taxon>
        <taxon>Spermatophyta</taxon>
        <taxon>Magnoliopsida</taxon>
        <taxon>eudicotyledons</taxon>
        <taxon>Gunneridae</taxon>
        <taxon>Pentapetalae</taxon>
        <taxon>rosids</taxon>
        <taxon>fabids</taxon>
        <taxon>Fabales</taxon>
        <taxon>Fabaceae</taxon>
        <taxon>Papilionoideae</taxon>
        <taxon>50 kb inversion clade</taxon>
        <taxon>NPAAA clade</taxon>
        <taxon>indigoferoid/millettioid clade</taxon>
        <taxon>Phaseoleae</taxon>
        <taxon>Clitoria</taxon>
    </lineage>
</organism>
<keyword evidence="9 11" id="KW-0472">Membrane</keyword>
<keyword evidence="5 11" id="KW-0479">Metal-binding</keyword>
<keyword evidence="7 11" id="KW-0833">Ubl conjugation pathway</keyword>
<dbReference type="Proteomes" id="UP001359559">
    <property type="component" value="Unassembled WGS sequence"/>
</dbReference>
<dbReference type="Gene3D" id="3.30.40.10">
    <property type="entry name" value="Zinc/RING finger domain, C3HC4 (zinc finger)"/>
    <property type="match status" value="1"/>
</dbReference>
<comment type="catalytic activity">
    <reaction evidence="1 11">
        <text>S-ubiquitinyl-[E2 ubiquitin-conjugating enzyme]-L-cysteine + [acceptor protein]-L-lysine = [E2 ubiquitin-conjugating enzyme]-L-cysteine + N(6)-ubiquitinyl-[acceptor protein]-L-lysine.</text>
        <dbReference type="EC" id="2.3.2.27"/>
    </reaction>
</comment>
<sequence>MSLEQYFEEAMPQIDSFEDKSSMEMWKCAGDDIADSERSTSGGFDCNICLECVQDPVVTLCGHLYCWPCIYKWLNFHTVPSENEEKQMQQCPVCKSQISESSLVPLYGRGQTTIPSSNKGHQVGTTVIPRRPFGPSWVANTPRSLDSATVPQPTSHVYHHHYHNRPRQFNSIPGGYTSMFNAGGSLTNAFDTTYGVFGEMIYARVFGNHMTNVYTYPNSYDLSGSSNPRIRRHLMQADKSLGRICFFLLCSIVLCLLLF</sequence>
<evidence type="ECO:0000256" key="2">
    <source>
        <dbReference type="ARBA" id="ARBA00004308"/>
    </source>
</evidence>
<dbReference type="FunFam" id="3.30.40.10:FF:000778">
    <property type="entry name" value="E3 ubiquitin-protein ligase RMA1H1 isoform A"/>
    <property type="match status" value="1"/>
</dbReference>
<evidence type="ECO:0000313" key="13">
    <source>
        <dbReference type="EMBL" id="KAK7272370.1"/>
    </source>
</evidence>
<dbReference type="InterPro" id="IPR017907">
    <property type="entry name" value="Znf_RING_CS"/>
</dbReference>
<dbReference type="InterPro" id="IPR018957">
    <property type="entry name" value="Znf_C3HC4_RING-type"/>
</dbReference>
<keyword evidence="11" id="KW-0812">Transmembrane</keyword>
<comment type="domain">
    <text evidence="11">The RING-type zinc finger domain is responsible for E3 ligase activity.</text>
</comment>
<keyword evidence="11" id="KW-0256">Endoplasmic reticulum</keyword>
<evidence type="ECO:0000256" key="11">
    <source>
        <dbReference type="RuleBase" id="RU369090"/>
    </source>
</evidence>
<protein>
    <recommendedName>
        <fullName evidence="11">E3 ubiquitin-protein ligase RMA</fullName>
        <ecNumber evidence="11">2.3.2.27</ecNumber>
    </recommendedName>
    <alternativeName>
        <fullName evidence="11">Protein RING membrane-anchor</fullName>
    </alternativeName>
    <alternativeName>
        <fullName evidence="11">RING-type E3 ubiquitin transferase RMA</fullName>
    </alternativeName>
</protein>
<evidence type="ECO:0000256" key="1">
    <source>
        <dbReference type="ARBA" id="ARBA00000900"/>
    </source>
</evidence>
<comment type="pathway">
    <text evidence="3 11">Protein modification; protein ubiquitination.</text>
</comment>
<name>A0AAN9FEM2_CLITE</name>
<comment type="caution">
    <text evidence="13">The sequence shown here is derived from an EMBL/GenBank/DDBJ whole genome shotgun (WGS) entry which is preliminary data.</text>
</comment>
<evidence type="ECO:0000256" key="5">
    <source>
        <dbReference type="ARBA" id="ARBA00022723"/>
    </source>
</evidence>